<protein>
    <submittedName>
        <fullName evidence="2">SDR family oxidoreductase</fullName>
    </submittedName>
</protein>
<dbReference type="PANTHER" id="PTHR42879:SF2">
    <property type="entry name" value="3-OXOACYL-[ACYL-CARRIER-PROTEIN] REDUCTASE FABG"/>
    <property type="match status" value="1"/>
</dbReference>
<keyword evidence="3" id="KW-1185">Reference proteome</keyword>
<dbReference type="PRINTS" id="PR00081">
    <property type="entry name" value="GDHRDH"/>
</dbReference>
<dbReference type="Proteomes" id="UP000319148">
    <property type="component" value="Unassembled WGS sequence"/>
</dbReference>
<dbReference type="Pfam" id="PF13561">
    <property type="entry name" value="adh_short_C2"/>
    <property type="match status" value="1"/>
</dbReference>
<comment type="caution">
    <text evidence="2">The sequence shown here is derived from an EMBL/GenBank/DDBJ whole genome shotgun (WGS) entry which is preliminary data.</text>
</comment>
<reference evidence="3" key="1">
    <citation type="submission" date="2019-06" db="EMBL/GenBank/DDBJ databases">
        <title>The complete genome of Emcibacter congregatus ZYLT.</title>
        <authorList>
            <person name="Zhao Z."/>
        </authorList>
    </citation>
    <scope>NUCLEOTIDE SEQUENCE [LARGE SCALE GENOMIC DNA]</scope>
    <source>
        <strain evidence="3">MCCC 1A06723</strain>
    </source>
</reference>
<dbReference type="PANTHER" id="PTHR42879">
    <property type="entry name" value="3-OXOACYL-(ACYL-CARRIER-PROTEIN) REDUCTASE"/>
    <property type="match status" value="1"/>
</dbReference>
<dbReference type="EMBL" id="VFIY01000006">
    <property type="protein sequence ID" value="TPD60703.1"/>
    <property type="molecule type" value="Genomic_DNA"/>
</dbReference>
<dbReference type="SUPFAM" id="SSF51735">
    <property type="entry name" value="NAD(P)-binding Rossmann-fold domains"/>
    <property type="match status" value="1"/>
</dbReference>
<name>A0A501PJL1_9PROT</name>
<evidence type="ECO:0000256" key="1">
    <source>
        <dbReference type="ARBA" id="ARBA00006484"/>
    </source>
</evidence>
<dbReference type="InterPro" id="IPR050259">
    <property type="entry name" value="SDR"/>
</dbReference>
<dbReference type="InterPro" id="IPR002347">
    <property type="entry name" value="SDR_fam"/>
</dbReference>
<dbReference type="OrthoDB" id="9793325at2"/>
<dbReference type="AlphaFoldDB" id="A0A501PJL1"/>
<accession>A0A501PJL1</accession>
<gene>
    <name evidence="2" type="ORF">FIV46_08225</name>
</gene>
<dbReference type="Gene3D" id="3.40.50.720">
    <property type="entry name" value="NAD(P)-binding Rossmann-like Domain"/>
    <property type="match status" value="1"/>
</dbReference>
<comment type="similarity">
    <text evidence="1">Belongs to the short-chain dehydrogenases/reductases (SDR) family.</text>
</comment>
<organism evidence="2 3">
    <name type="scientific">Emcibacter nanhaiensis</name>
    <dbReference type="NCBI Taxonomy" id="1505037"/>
    <lineage>
        <taxon>Bacteria</taxon>
        <taxon>Pseudomonadati</taxon>
        <taxon>Pseudomonadota</taxon>
        <taxon>Alphaproteobacteria</taxon>
        <taxon>Emcibacterales</taxon>
        <taxon>Emcibacteraceae</taxon>
        <taxon>Emcibacter</taxon>
    </lineage>
</organism>
<dbReference type="FunFam" id="3.40.50.720:FF:000084">
    <property type="entry name" value="Short-chain dehydrogenase reductase"/>
    <property type="match status" value="1"/>
</dbReference>
<dbReference type="CDD" id="cd05233">
    <property type="entry name" value="SDR_c"/>
    <property type="match status" value="1"/>
</dbReference>
<evidence type="ECO:0000313" key="3">
    <source>
        <dbReference type="Proteomes" id="UP000319148"/>
    </source>
</evidence>
<dbReference type="InterPro" id="IPR036291">
    <property type="entry name" value="NAD(P)-bd_dom_sf"/>
</dbReference>
<proteinExistence type="inferred from homology"/>
<sequence length="257" mass="27491">MKGRGMFPQGVAVVIGGSGGAGREICIKLAQAGTDILFTYNSNKRRADELAAELAGTGVRVACDQLDVRNEGSVAAFFSRASEDFGRIHTVVMAAGYNIPQLLIGELTTELWRDVIDQDLNGFFNILHHSLPAMRREGGSYVHISSAGLLKWPEKDVLSVAPKAAIESLIQGVAKEEGKNNIRANSVLLGVIETGIFLRLRDEGVFDQAWTDAVISGLALKHFGKPEDVAEAVLYLASDRASYVTGQTISVAGGYGI</sequence>
<evidence type="ECO:0000313" key="2">
    <source>
        <dbReference type="EMBL" id="TPD60703.1"/>
    </source>
</evidence>